<protein>
    <recommendedName>
        <fullName evidence="3">Peptidase M1 membrane alanine aminopeptidase domain-containing protein</fullName>
    </recommendedName>
</protein>
<feature type="compositionally biased region" description="Polar residues" evidence="1">
    <location>
        <begin position="606"/>
        <end position="616"/>
    </location>
</feature>
<dbReference type="SUPFAM" id="SSF55486">
    <property type="entry name" value="Metalloproteases ('zincins'), catalytic domain"/>
    <property type="match status" value="1"/>
</dbReference>
<dbReference type="EMBL" id="CP029347">
    <property type="protein sequence ID" value="AWL10735.1"/>
    <property type="molecule type" value="Genomic_DNA"/>
</dbReference>
<evidence type="ECO:0000256" key="2">
    <source>
        <dbReference type="SAM" id="SignalP"/>
    </source>
</evidence>
<feature type="region of interest" description="Disordered" evidence="1">
    <location>
        <begin position="591"/>
        <end position="616"/>
    </location>
</feature>
<proteinExistence type="predicted"/>
<organism evidence="4 5">
    <name type="scientific">Saliniradius amylolyticus</name>
    <dbReference type="NCBI Taxonomy" id="2183582"/>
    <lineage>
        <taxon>Bacteria</taxon>
        <taxon>Pseudomonadati</taxon>
        <taxon>Pseudomonadota</taxon>
        <taxon>Gammaproteobacteria</taxon>
        <taxon>Alteromonadales</taxon>
        <taxon>Alteromonadaceae</taxon>
        <taxon>Saliniradius</taxon>
    </lineage>
</organism>
<reference evidence="4 5" key="1">
    <citation type="submission" date="2018-05" db="EMBL/GenBank/DDBJ databases">
        <title>Salinimonas sp. HMF8227 Genome sequencing and assembly.</title>
        <authorList>
            <person name="Kang H."/>
            <person name="Kang J."/>
            <person name="Cha I."/>
            <person name="Kim H."/>
            <person name="Joh K."/>
        </authorList>
    </citation>
    <scope>NUCLEOTIDE SEQUENCE [LARGE SCALE GENOMIC DNA]</scope>
    <source>
        <strain evidence="4 5">HMF8227</strain>
    </source>
</reference>
<dbReference type="RefSeq" id="WP_162558441.1">
    <property type="nucleotide sequence ID" value="NZ_CP029347.1"/>
</dbReference>
<dbReference type="Proteomes" id="UP000245728">
    <property type="component" value="Chromosome"/>
</dbReference>
<dbReference type="InterPro" id="IPR014782">
    <property type="entry name" value="Peptidase_M1_dom"/>
</dbReference>
<dbReference type="KEGG" id="salh:HMF8227_00227"/>
<dbReference type="CDD" id="cd09604">
    <property type="entry name" value="M1_APN_like"/>
    <property type="match status" value="1"/>
</dbReference>
<evidence type="ECO:0000259" key="3">
    <source>
        <dbReference type="Pfam" id="PF01433"/>
    </source>
</evidence>
<keyword evidence="2" id="KW-0732">Signal</keyword>
<feature type="domain" description="Peptidase M1 membrane alanine aminopeptidase" evidence="3">
    <location>
        <begin position="369"/>
        <end position="521"/>
    </location>
</feature>
<sequence>MRLRKSVSYLLLLLLSGSVAAQSLTAWQNGNSQGIPGADYWQQQADYTLSVTVDPESRSLTGVGSLTYHNNSPKALSELWLELPQQLFRDKGIEVNGRLAGTRALTVTSEAKPLSVMRHSTYYRVTLDEPLPAGQQRQFRLSWDLQLIDRRHALKPRAGFETFADGSLAMALAQWFPRVLAYDSSTGWQRLPFGRNGEFHLETGNYEVTVTAPGDMLVAATGNLTNANQVLSEQGLKQYRNAGEQVQFIRAALSGDAEQRQWRFEAKNVRDFSIALSNNWVWERRKIATQGGKTAINVYYPDNGRYLWQQYAMQAVSHAVEFMDAQIAPFPDTEYSVVNIAGLGMEYPGITWVGFRGPDQQGDETPPFSRTQKYDVIGGIIHEVAHVYFPMLVNTNERAQGFFDEGLTSFIAFMTEQAYSRDFQSFYGFADPAAQVMAQPHYTAPVTQADALSSTQKLDAHYHIPAVSHVLLREYLGEAQFDRLLTRFIRQWRGKRAYFADWIHFVEQHTNKALDWFWLPWLESHQHLDLAVIGMTSKPEPQLIIENRGGLLAPVEVNLLWQDGRIERRIISPSQWEGKNRLKLPLPAQGDVSGAVLDPQRKIPDTNRQNNRWYPN</sequence>
<name>A0A2S2DZ98_9ALTE</name>
<evidence type="ECO:0000256" key="1">
    <source>
        <dbReference type="SAM" id="MobiDB-lite"/>
    </source>
</evidence>
<dbReference type="AlphaFoldDB" id="A0A2S2DZ98"/>
<feature type="signal peptide" evidence="2">
    <location>
        <begin position="1"/>
        <end position="21"/>
    </location>
</feature>
<dbReference type="InterPro" id="IPR027268">
    <property type="entry name" value="Peptidase_M4/M1_CTD_sf"/>
</dbReference>
<dbReference type="Gene3D" id="1.10.390.10">
    <property type="entry name" value="Neutral Protease Domain 2"/>
    <property type="match status" value="1"/>
</dbReference>
<dbReference type="Pfam" id="PF01433">
    <property type="entry name" value="Peptidase_M1"/>
    <property type="match status" value="1"/>
</dbReference>
<dbReference type="GO" id="GO:0008237">
    <property type="term" value="F:metallopeptidase activity"/>
    <property type="evidence" value="ECO:0007669"/>
    <property type="project" value="InterPro"/>
</dbReference>
<evidence type="ECO:0000313" key="5">
    <source>
        <dbReference type="Proteomes" id="UP000245728"/>
    </source>
</evidence>
<feature type="chain" id="PRO_5015640339" description="Peptidase M1 membrane alanine aminopeptidase domain-containing protein" evidence="2">
    <location>
        <begin position="22"/>
        <end position="616"/>
    </location>
</feature>
<keyword evidence="5" id="KW-1185">Reference proteome</keyword>
<gene>
    <name evidence="4" type="ORF">HMF8227_00227</name>
</gene>
<accession>A0A2S2DZ98</accession>
<evidence type="ECO:0000313" key="4">
    <source>
        <dbReference type="EMBL" id="AWL10735.1"/>
    </source>
</evidence>
<dbReference type="GO" id="GO:0008270">
    <property type="term" value="F:zinc ion binding"/>
    <property type="evidence" value="ECO:0007669"/>
    <property type="project" value="InterPro"/>
</dbReference>